<dbReference type="InterPro" id="IPR008707">
    <property type="entry name" value="B-propeller_PilY1"/>
</dbReference>
<evidence type="ECO:0000259" key="7">
    <source>
        <dbReference type="Pfam" id="PF05567"/>
    </source>
</evidence>
<evidence type="ECO:0000313" key="9">
    <source>
        <dbReference type="Proteomes" id="UP000463939"/>
    </source>
</evidence>
<keyword evidence="2" id="KW-0479">Metal-binding</keyword>
<dbReference type="EMBL" id="AP021881">
    <property type="protein sequence ID" value="BBP01203.1"/>
    <property type="molecule type" value="Genomic_DNA"/>
</dbReference>
<dbReference type="PROSITE" id="PS00138">
    <property type="entry name" value="SUBTILASE_SER"/>
    <property type="match status" value="1"/>
</dbReference>
<accession>A0A809S9E9</accession>
<sequence length="1098" mass="114921">MSNMNRQNFQYTLLAAAVLAVCNGSAIAASLVLSPTPLFVTTTAKANVLLILGNSNNFDEDPTGLAVGSANPASKSEIARTAAKSIVTNYTNIINMGLMGYQQSSVSPQWLSQSPYDASYNPANYDPSYAGSRVSTTKKFRTPNLADPGNYIYYNVNLPFYSSAAGGSWFCYSSTSTFDNGPGANNYQCYSKKTGTSDAAPGTSGAGYSSLVYNGGFVPTDSDLAQNISYFGTHVVSFDVGWAWFSNGSPGKGYLHVPIANLDSTQSGKINAKLATSTIPTSSGSTWAGNSSSPMQNAGLSPITGSFMTAKDYFNGATTNFGTSQGGAASAPPSSCNKDFAVFLTNGLPNVTSSGGTVTYAPGLPYSSAEVANSVTAVTNLNSGTRPVKTYIIGFALPQFTQDYFNTNPPNPLDSMASAGGTSAAYYANDLTTLNSTFNSIFSNILAQSGSAGAVAVTSGSVQAGGKIYQGKFNSADWSGDFIAYNLDSTGAVITSPTAWNAATQLNAQNYNTGRSIITFKPSTGAGIPFRWPANSSSPSPTELDSSQIAALNTSPTGTTDTNGANRLNYIRGDTSQTGMRVRGTSVLGDIVDSGPFYVGAPASNLSDTLEAAPYSSFRNTYASREAMVYVGGNDGMMHGFDGVTGNEKLAYVPSPVYKNLTQLTSTSYSHRYFVDGSPTVLDGFYNNAWHTVLVSGLAGGGQGYFAMDVTDPTLFSETNASTLARWEFTDANDADLGYSFNQPSIVKLNNGRWAAIFGNGYNNTEADGHASTTGHAVLFIVDLETGLLIKKLDTGYGTATTPNGLATPTVLDQDGNGTADTVYAGDLAGNMWKFDISASTKSSWGSAYMTGTTPVPLFVAKDSGGTRQPITAAPDIIANPAGASYGWIIAFGTGKYIETGDPATTSTQTFYGIQDNNATVSDRSVLVQQTVTSTQTVNGNLFRTLSSNPVNWTLATVHGWYLDLPTSGERVISESTTNSKRVIFTTVIPSTAACSSGGDGWLMEMDLSTGGALTYPSLDSNGDGTIDSSDYVTVGTQHVYVGGMKLGSIPSAARLQNGAGTNGNVLKRISQSNGTISTIQNSPPSKIGRTSWREIFQ</sequence>
<evidence type="ECO:0000256" key="1">
    <source>
        <dbReference type="ARBA" id="ARBA00022670"/>
    </source>
</evidence>
<proteinExistence type="predicted"/>
<evidence type="ECO:0000256" key="6">
    <source>
        <dbReference type="SAM" id="SignalP"/>
    </source>
</evidence>
<dbReference type="Pfam" id="PF05567">
    <property type="entry name" value="T4P_PilY1"/>
    <property type="match status" value="1"/>
</dbReference>
<dbReference type="KEGG" id="sniv:SFSGTM_19110"/>
<evidence type="ECO:0000256" key="2">
    <source>
        <dbReference type="ARBA" id="ARBA00022723"/>
    </source>
</evidence>
<dbReference type="InterPro" id="IPR018247">
    <property type="entry name" value="EF_Hand_1_Ca_BS"/>
</dbReference>
<name>A0A809S9E9_9PROT</name>
<feature type="signal peptide" evidence="6">
    <location>
        <begin position="1"/>
        <end position="28"/>
    </location>
</feature>
<dbReference type="GO" id="GO:0008236">
    <property type="term" value="F:serine-type peptidase activity"/>
    <property type="evidence" value="ECO:0007669"/>
    <property type="project" value="UniProtKB-KW"/>
</dbReference>
<keyword evidence="9" id="KW-1185">Reference proteome</keyword>
<keyword evidence="6" id="KW-0732">Signal</keyword>
<dbReference type="PROSITE" id="PS00018">
    <property type="entry name" value="EF_HAND_1"/>
    <property type="match status" value="1"/>
</dbReference>
<dbReference type="GO" id="GO:0046872">
    <property type="term" value="F:metal ion binding"/>
    <property type="evidence" value="ECO:0007669"/>
    <property type="project" value="UniProtKB-KW"/>
</dbReference>
<dbReference type="Proteomes" id="UP000463939">
    <property type="component" value="Chromosome"/>
</dbReference>
<reference evidence="9" key="1">
    <citation type="submission" date="2019-11" db="EMBL/GenBank/DDBJ databases">
        <title>Isolation and characterization of a novel species in the genus Sulfuriferula.</title>
        <authorList>
            <person name="Mochizuki J."/>
            <person name="Kojima H."/>
            <person name="Fukui M."/>
        </authorList>
    </citation>
    <scope>NUCLEOTIDE SEQUENCE [LARGE SCALE GENOMIC DNA]</scope>
    <source>
        <strain evidence="9">SGTM</strain>
    </source>
</reference>
<evidence type="ECO:0000256" key="4">
    <source>
        <dbReference type="ARBA" id="ARBA00022825"/>
    </source>
</evidence>
<evidence type="ECO:0000313" key="8">
    <source>
        <dbReference type="EMBL" id="BBP01203.1"/>
    </source>
</evidence>
<dbReference type="GO" id="GO:0006508">
    <property type="term" value="P:proteolysis"/>
    <property type="evidence" value="ECO:0007669"/>
    <property type="project" value="UniProtKB-KW"/>
</dbReference>
<dbReference type="RefSeq" id="WP_162085007.1">
    <property type="nucleotide sequence ID" value="NZ_AP021881.1"/>
</dbReference>
<dbReference type="InterPro" id="IPR023828">
    <property type="entry name" value="Peptidase_S8_Ser-AS"/>
</dbReference>
<evidence type="ECO:0000256" key="5">
    <source>
        <dbReference type="ARBA" id="ARBA00022837"/>
    </source>
</evidence>
<protein>
    <recommendedName>
        <fullName evidence="7">PilY1 beta-propeller domain-containing protein</fullName>
    </recommendedName>
</protein>
<keyword evidence="4" id="KW-0720">Serine protease</keyword>
<feature type="domain" description="PilY1 beta-propeller" evidence="7">
    <location>
        <begin position="588"/>
        <end position="920"/>
    </location>
</feature>
<keyword evidence="5" id="KW-0106">Calcium</keyword>
<keyword evidence="1" id="KW-0645">Protease</keyword>
<dbReference type="AlphaFoldDB" id="A0A809S9E9"/>
<gene>
    <name evidence="8" type="ORF">SFSGTM_19110</name>
</gene>
<feature type="chain" id="PRO_5032367377" description="PilY1 beta-propeller domain-containing protein" evidence="6">
    <location>
        <begin position="29"/>
        <end position="1098"/>
    </location>
</feature>
<organism evidence="8 9">
    <name type="scientific">Sulfuriferula nivalis</name>
    <dbReference type="NCBI Taxonomy" id="2675298"/>
    <lineage>
        <taxon>Bacteria</taxon>
        <taxon>Pseudomonadati</taxon>
        <taxon>Pseudomonadota</taxon>
        <taxon>Betaproteobacteria</taxon>
        <taxon>Nitrosomonadales</taxon>
        <taxon>Sulfuricellaceae</taxon>
        <taxon>Sulfuriferula</taxon>
    </lineage>
</organism>
<keyword evidence="3" id="KW-0378">Hydrolase</keyword>
<evidence type="ECO:0000256" key="3">
    <source>
        <dbReference type="ARBA" id="ARBA00022801"/>
    </source>
</evidence>